<feature type="region of interest" description="Disordered" evidence="5">
    <location>
        <begin position="96"/>
        <end position="132"/>
    </location>
</feature>
<accession>A0A093PLI2</accession>
<evidence type="ECO:0000256" key="2">
    <source>
        <dbReference type="ARBA" id="ARBA00022670"/>
    </source>
</evidence>
<keyword evidence="3" id="KW-0378">Hydrolase</keyword>
<keyword evidence="4" id="KW-0788">Thiol protease</keyword>
<dbReference type="GO" id="GO:0008234">
    <property type="term" value="F:cysteine-type peptidase activity"/>
    <property type="evidence" value="ECO:0007669"/>
    <property type="project" value="UniProtKB-KW"/>
</dbReference>
<dbReference type="EMBL" id="KL668988">
    <property type="protein sequence ID" value="KFW75105.1"/>
    <property type="molecule type" value="Genomic_DNA"/>
</dbReference>
<evidence type="ECO:0000313" key="8">
    <source>
        <dbReference type="Proteomes" id="UP000053258"/>
    </source>
</evidence>
<evidence type="ECO:0000259" key="6">
    <source>
        <dbReference type="SMART" id="SM00645"/>
    </source>
</evidence>
<gene>
    <name evidence="7" type="ORF">N305_02804</name>
</gene>
<dbReference type="InterPro" id="IPR000169">
    <property type="entry name" value="Pept_cys_AS"/>
</dbReference>
<dbReference type="Pfam" id="PF00112">
    <property type="entry name" value="Peptidase_C1"/>
    <property type="match status" value="2"/>
</dbReference>
<evidence type="ECO:0000313" key="7">
    <source>
        <dbReference type="EMBL" id="KFW75105.1"/>
    </source>
</evidence>
<dbReference type="SMART" id="SM00645">
    <property type="entry name" value="Pept_C1"/>
    <property type="match status" value="1"/>
</dbReference>
<feature type="compositionally biased region" description="Low complexity" evidence="5">
    <location>
        <begin position="97"/>
        <end position="109"/>
    </location>
</feature>
<dbReference type="PROSITE" id="PS00139">
    <property type="entry name" value="THIOL_PROTEASE_CYS"/>
    <property type="match status" value="1"/>
</dbReference>
<dbReference type="InterPro" id="IPR038765">
    <property type="entry name" value="Papain-like_cys_pep_sf"/>
</dbReference>
<dbReference type="AlphaFoldDB" id="A0A093PLI2"/>
<evidence type="ECO:0000256" key="5">
    <source>
        <dbReference type="SAM" id="MobiDB-lite"/>
    </source>
</evidence>
<protein>
    <submittedName>
        <fullName evidence="7">Cathepsin S</fullName>
    </submittedName>
</protein>
<dbReference type="InterPro" id="IPR039417">
    <property type="entry name" value="Peptidase_C1A_papain-like"/>
</dbReference>
<dbReference type="OrthoDB" id="190265at2759"/>
<name>A0A093PLI2_9PASS</name>
<reference evidence="7 8" key="1">
    <citation type="submission" date="2014-06" db="EMBL/GenBank/DDBJ databases">
        <title>Genome evolution of avian class.</title>
        <authorList>
            <person name="Zhang G."/>
            <person name="Li C."/>
        </authorList>
    </citation>
    <scope>NUCLEOTIDE SEQUENCE [LARGE SCALE GENOMIC DNA]</scope>
    <source>
        <strain evidence="7">BGI_N305</strain>
    </source>
</reference>
<keyword evidence="8" id="KW-1185">Reference proteome</keyword>
<dbReference type="Gene3D" id="2.40.50.170">
    <property type="entry name" value="Cysteine proteinases. Chain C"/>
    <property type="match status" value="1"/>
</dbReference>
<dbReference type="GO" id="GO:0006508">
    <property type="term" value="P:proteolysis"/>
    <property type="evidence" value="ECO:0007669"/>
    <property type="project" value="UniProtKB-KW"/>
</dbReference>
<proteinExistence type="inferred from homology"/>
<evidence type="ECO:0000256" key="4">
    <source>
        <dbReference type="ARBA" id="ARBA00022807"/>
    </source>
</evidence>
<dbReference type="CDD" id="cd02248">
    <property type="entry name" value="Peptidase_C1A"/>
    <property type="match status" value="1"/>
</dbReference>
<evidence type="ECO:0000256" key="1">
    <source>
        <dbReference type="ARBA" id="ARBA00008455"/>
    </source>
</evidence>
<comment type="similarity">
    <text evidence="1">Belongs to the peptidase C1 family.</text>
</comment>
<evidence type="ECO:0000256" key="3">
    <source>
        <dbReference type="ARBA" id="ARBA00022801"/>
    </source>
</evidence>
<dbReference type="Proteomes" id="UP000053258">
    <property type="component" value="Unassembled WGS sequence"/>
</dbReference>
<feature type="domain" description="Peptidase C1A papain C-terminal" evidence="6">
    <location>
        <begin position="1"/>
        <end position="184"/>
    </location>
</feature>
<dbReference type="PANTHER" id="PTHR12411">
    <property type="entry name" value="CYSTEINE PROTEASE FAMILY C1-RELATED"/>
    <property type="match status" value="1"/>
</dbReference>
<dbReference type="SUPFAM" id="SSF54001">
    <property type="entry name" value="Cysteine proteinases"/>
    <property type="match status" value="2"/>
</dbReference>
<dbReference type="InterPro" id="IPR000668">
    <property type="entry name" value="Peptidase_C1A_C"/>
</dbReference>
<feature type="non-terminal residue" evidence="7">
    <location>
        <position position="1"/>
    </location>
</feature>
<dbReference type="Gene3D" id="3.90.70.10">
    <property type="entry name" value="Cysteine proteinases"/>
    <property type="match status" value="1"/>
</dbReference>
<sequence length="185" mass="19569">SQGACGSCWAFSAVGALEAQVKLRTGALVSLSPQNLVDCSGMYGNKGCAGGYITEAFQYVIDNHGIESEESYPYRSSGSAAFLGISPWHHGCGPCFPSSSSSPAESPPARDSCGNPTDPSTPTPLPYPDVGESAREKPELRFFPCVSSLFSRSWGVWFGDSGYIRMARNAANRCGIASYASYPVI</sequence>
<dbReference type="InterPro" id="IPR013128">
    <property type="entry name" value="Peptidase_C1A"/>
</dbReference>
<organism evidence="7 8">
    <name type="scientific">Manacus vitellinus</name>
    <name type="common">golden-collared manakin</name>
    <dbReference type="NCBI Taxonomy" id="328815"/>
    <lineage>
        <taxon>Eukaryota</taxon>
        <taxon>Metazoa</taxon>
        <taxon>Chordata</taxon>
        <taxon>Craniata</taxon>
        <taxon>Vertebrata</taxon>
        <taxon>Euteleostomi</taxon>
        <taxon>Archelosauria</taxon>
        <taxon>Archosauria</taxon>
        <taxon>Dinosauria</taxon>
        <taxon>Saurischia</taxon>
        <taxon>Theropoda</taxon>
        <taxon>Coelurosauria</taxon>
        <taxon>Aves</taxon>
        <taxon>Neognathae</taxon>
        <taxon>Neoaves</taxon>
        <taxon>Telluraves</taxon>
        <taxon>Australaves</taxon>
        <taxon>Passeriformes</taxon>
        <taxon>Pipridae</taxon>
        <taxon>Manacus</taxon>
    </lineage>
</organism>
<feature type="non-terminal residue" evidence="7">
    <location>
        <position position="185"/>
    </location>
</feature>
<keyword evidence="2" id="KW-0645">Protease</keyword>